<gene>
    <name evidence="10" type="ORF">GA0061099_1001976</name>
</gene>
<feature type="region of interest" description="Disordered" evidence="7">
    <location>
        <begin position="88"/>
        <end position="107"/>
    </location>
</feature>
<protein>
    <submittedName>
        <fullName evidence="10">Uncharacterized domain associated with phage/plasmid primase</fullName>
    </submittedName>
</protein>
<evidence type="ECO:0000256" key="7">
    <source>
        <dbReference type="SAM" id="MobiDB-lite"/>
    </source>
</evidence>
<dbReference type="InterPro" id="IPR006171">
    <property type="entry name" value="TOPRIM_dom"/>
</dbReference>
<dbReference type="SUPFAM" id="SSF57783">
    <property type="entry name" value="Zinc beta-ribbon"/>
    <property type="match status" value="1"/>
</dbReference>
<evidence type="ECO:0000256" key="3">
    <source>
        <dbReference type="ARBA" id="ARBA00022679"/>
    </source>
</evidence>
<feature type="domain" description="Toprim" evidence="9">
    <location>
        <begin position="237"/>
        <end position="330"/>
    </location>
</feature>
<dbReference type="GO" id="GO:0004386">
    <property type="term" value="F:helicase activity"/>
    <property type="evidence" value="ECO:0007669"/>
    <property type="project" value="InterPro"/>
</dbReference>
<organism evidence="10 11">
    <name type="scientific">Bradyrhizobium yuanmingense</name>
    <dbReference type="NCBI Taxonomy" id="108015"/>
    <lineage>
        <taxon>Bacteria</taxon>
        <taxon>Pseudomonadati</taxon>
        <taxon>Pseudomonadota</taxon>
        <taxon>Alphaproteobacteria</taxon>
        <taxon>Hyphomicrobiales</taxon>
        <taxon>Nitrobacteraceae</taxon>
        <taxon>Bradyrhizobium</taxon>
    </lineage>
</organism>
<proteinExistence type="predicted"/>
<dbReference type="InterPro" id="IPR013237">
    <property type="entry name" value="Phage_T7_Gp4_N"/>
</dbReference>
<feature type="compositionally biased region" description="Basic and acidic residues" evidence="7">
    <location>
        <begin position="91"/>
        <end position="107"/>
    </location>
</feature>
<evidence type="ECO:0000256" key="5">
    <source>
        <dbReference type="ARBA" id="ARBA00022705"/>
    </source>
</evidence>
<evidence type="ECO:0000256" key="1">
    <source>
        <dbReference type="ARBA" id="ARBA00022478"/>
    </source>
</evidence>
<dbReference type="Pfam" id="PF13362">
    <property type="entry name" value="Toprim_3"/>
    <property type="match status" value="1"/>
</dbReference>
<dbReference type="GO" id="GO:0003677">
    <property type="term" value="F:DNA binding"/>
    <property type="evidence" value="ECO:0007669"/>
    <property type="project" value="InterPro"/>
</dbReference>
<dbReference type="Pfam" id="PF08273">
    <property type="entry name" value="Zn_Ribbon_Prim"/>
    <property type="match status" value="1"/>
</dbReference>
<dbReference type="GO" id="GO:0000428">
    <property type="term" value="C:DNA-directed RNA polymerase complex"/>
    <property type="evidence" value="ECO:0007669"/>
    <property type="project" value="UniProtKB-KW"/>
</dbReference>
<evidence type="ECO:0000256" key="4">
    <source>
        <dbReference type="ARBA" id="ARBA00022695"/>
    </source>
</evidence>
<keyword evidence="1" id="KW-0240">DNA-directed RNA polymerase</keyword>
<dbReference type="EMBL" id="FMAE01000001">
    <property type="protein sequence ID" value="SCB13418.1"/>
    <property type="molecule type" value="Genomic_DNA"/>
</dbReference>
<keyword evidence="3" id="KW-0808">Transferase</keyword>
<evidence type="ECO:0000259" key="9">
    <source>
        <dbReference type="Pfam" id="PF13362"/>
    </source>
</evidence>
<evidence type="ECO:0000256" key="6">
    <source>
        <dbReference type="ARBA" id="ARBA00023163"/>
    </source>
</evidence>
<name>A0A1C3UD90_9BRAD</name>
<keyword evidence="6" id="KW-0804">Transcription</keyword>
<keyword evidence="5" id="KW-0235">DNA replication</keyword>
<feature type="domain" description="DNA primase/helicase Gp4 N-terminal Bacteriophage T7-like" evidence="8">
    <location>
        <begin position="33"/>
        <end position="65"/>
    </location>
</feature>
<evidence type="ECO:0000313" key="11">
    <source>
        <dbReference type="Proteomes" id="UP000183174"/>
    </source>
</evidence>
<reference evidence="10 11" key="1">
    <citation type="submission" date="2016-08" db="EMBL/GenBank/DDBJ databases">
        <authorList>
            <person name="Seilhamer J.J."/>
        </authorList>
    </citation>
    <scope>NUCLEOTIDE SEQUENCE [LARGE SCALE GENOMIC DNA]</scope>
    <source>
        <strain evidence="10 11">CCBAU 10071</strain>
    </source>
</reference>
<dbReference type="InterPro" id="IPR036977">
    <property type="entry name" value="DNA_primase_Znf_CHC2"/>
</dbReference>
<dbReference type="GO" id="GO:0016779">
    <property type="term" value="F:nucleotidyltransferase activity"/>
    <property type="evidence" value="ECO:0007669"/>
    <property type="project" value="UniProtKB-KW"/>
</dbReference>
<dbReference type="GO" id="GO:0006269">
    <property type="term" value="P:DNA replication, synthesis of primer"/>
    <property type="evidence" value="ECO:0007669"/>
    <property type="project" value="UniProtKB-KW"/>
</dbReference>
<evidence type="ECO:0000259" key="8">
    <source>
        <dbReference type="Pfam" id="PF08273"/>
    </source>
</evidence>
<evidence type="ECO:0000256" key="2">
    <source>
        <dbReference type="ARBA" id="ARBA00022515"/>
    </source>
</evidence>
<keyword evidence="4" id="KW-0548">Nucleotidyltransferase</keyword>
<accession>A0A1C3UD90</accession>
<dbReference type="Gene3D" id="3.90.580.10">
    <property type="entry name" value="Zinc finger, CHC2-type domain"/>
    <property type="match status" value="1"/>
</dbReference>
<dbReference type="Proteomes" id="UP000183174">
    <property type="component" value="Unassembled WGS sequence"/>
</dbReference>
<dbReference type="GO" id="GO:1990077">
    <property type="term" value="C:primosome complex"/>
    <property type="evidence" value="ECO:0007669"/>
    <property type="project" value="UniProtKB-KW"/>
</dbReference>
<evidence type="ECO:0000313" key="10">
    <source>
        <dbReference type="EMBL" id="SCB13418.1"/>
    </source>
</evidence>
<sequence length="332" mass="36697">MSSKRAFDDWVSCARAARIEEILRQRNVRLRRKAGPCPVCGGRDRFSINAARQLFFCRHCAQGGHGPIDLVMFIDGCDFLAAVETLTGEPPPKRRREETDDERGLRERRIQEQRERLDQEKLARQQCEAAELRATLQYCDRLWAETERLPQAAISYFKTRSINLDDVPNQGGLRFHPQCPFDGAVMPCIVARYSGVVTNAPGGIWRRPINGQKPKSVGPIKNHIIRLWPNEYLTGRLAIGEGVETTISASTNKALRGIAPAWATGCAGAMRDFPVLSGVEYLTLLADADANGVGQSAARACANRWAAAGRDAEVLVPNRIGADFNDLARVAS</sequence>
<dbReference type="AlphaFoldDB" id="A0A1C3UD90"/>
<dbReference type="GO" id="GO:0008270">
    <property type="term" value="F:zinc ion binding"/>
    <property type="evidence" value="ECO:0007669"/>
    <property type="project" value="InterPro"/>
</dbReference>
<keyword evidence="2" id="KW-0639">Primosome</keyword>